<comment type="similarity">
    <text evidence="2">Belongs to the adrenomedullin family.</text>
</comment>
<evidence type="ECO:0000256" key="2">
    <source>
        <dbReference type="ARBA" id="ARBA00010575"/>
    </source>
</evidence>
<dbReference type="GO" id="GO:0003073">
    <property type="term" value="P:regulation of systemic arterial blood pressure"/>
    <property type="evidence" value="ECO:0007669"/>
    <property type="project" value="TreeGrafter"/>
</dbReference>
<dbReference type="Ensembl" id="ENSCPBT00000010483.1">
    <property type="protein sequence ID" value="ENSCPBP00000008746.1"/>
    <property type="gene ID" value="ENSCPBG00000006791.1"/>
</dbReference>
<dbReference type="OMA" id="CQTHRLF"/>
<dbReference type="GO" id="GO:0010460">
    <property type="term" value="P:positive regulation of heart rate"/>
    <property type="evidence" value="ECO:0007669"/>
    <property type="project" value="TreeGrafter"/>
</dbReference>
<evidence type="ECO:0000313" key="8">
    <source>
        <dbReference type="Ensembl" id="ENSCPBP00000008746.1"/>
    </source>
</evidence>
<evidence type="ECO:0000256" key="7">
    <source>
        <dbReference type="SAM" id="MobiDB-lite"/>
    </source>
</evidence>
<keyword evidence="3" id="KW-0964">Secreted</keyword>
<evidence type="ECO:0000256" key="5">
    <source>
        <dbReference type="ARBA" id="ARBA00023157"/>
    </source>
</evidence>
<comment type="subcellular location">
    <subcellularLocation>
        <location evidence="1">Secreted</location>
    </subcellularLocation>
</comment>
<keyword evidence="5 6" id="KW-1015">Disulfide bond</keyword>
<dbReference type="PANTHER" id="PTHR23414:SF6">
    <property type="entry name" value="ADRENOMEDULLIN-5-LIKE PROTEIN-RELATED"/>
    <property type="match status" value="1"/>
</dbReference>
<organism evidence="8 9">
    <name type="scientific">Chrysemys picta bellii</name>
    <name type="common">Western painted turtle</name>
    <name type="synonym">Emys bellii</name>
    <dbReference type="NCBI Taxonomy" id="8478"/>
    <lineage>
        <taxon>Eukaryota</taxon>
        <taxon>Metazoa</taxon>
        <taxon>Chordata</taxon>
        <taxon>Craniata</taxon>
        <taxon>Vertebrata</taxon>
        <taxon>Euteleostomi</taxon>
        <taxon>Archelosauria</taxon>
        <taxon>Testudinata</taxon>
        <taxon>Testudines</taxon>
        <taxon>Cryptodira</taxon>
        <taxon>Durocryptodira</taxon>
        <taxon>Testudinoidea</taxon>
        <taxon>Emydidae</taxon>
        <taxon>Chrysemys</taxon>
    </lineage>
</organism>
<dbReference type="AlphaFoldDB" id="A0A8C3H8I2"/>
<evidence type="ECO:0000256" key="4">
    <source>
        <dbReference type="ARBA" id="ARBA00022729"/>
    </source>
</evidence>
<evidence type="ECO:0000256" key="3">
    <source>
        <dbReference type="ARBA" id="ARBA00022525"/>
    </source>
</evidence>
<evidence type="ECO:0000313" key="9">
    <source>
        <dbReference type="Proteomes" id="UP000694380"/>
    </source>
</evidence>
<dbReference type="GO" id="GO:0005179">
    <property type="term" value="F:hormone activity"/>
    <property type="evidence" value="ECO:0007669"/>
    <property type="project" value="InterPro"/>
</dbReference>
<dbReference type="PANTHER" id="PTHR23414">
    <property type="entry name" value="ADRENOMEDULLIN, ADM"/>
    <property type="match status" value="1"/>
</dbReference>
<feature type="compositionally biased region" description="Basic and acidic residues" evidence="7">
    <location>
        <begin position="58"/>
        <end position="68"/>
    </location>
</feature>
<evidence type="ECO:0000256" key="1">
    <source>
        <dbReference type="ARBA" id="ARBA00004613"/>
    </source>
</evidence>
<evidence type="ECO:0008006" key="10">
    <source>
        <dbReference type="Google" id="ProtNLM"/>
    </source>
</evidence>
<dbReference type="GO" id="GO:0007189">
    <property type="term" value="P:adenylate cyclase-activating G protein-coupled receptor signaling pathway"/>
    <property type="evidence" value="ECO:0007669"/>
    <property type="project" value="TreeGrafter"/>
</dbReference>
<feature type="region of interest" description="Disordered" evidence="7">
    <location>
        <begin position="58"/>
        <end position="97"/>
    </location>
</feature>
<sequence>ARTPGFSLWSPDSLSAPHSPGRRIPRQLSLQTTGRGCQLGTCQTHRLFNWLYHIGASDHKDDSQKDMADPMGYGRRRRRAGSPGRHLGPAPHRDTTH</sequence>
<dbReference type="Proteomes" id="UP000694380">
    <property type="component" value="Unplaced"/>
</dbReference>
<dbReference type="GeneTree" id="ENSGT00950000186131"/>
<keyword evidence="9" id="KW-1185">Reference proteome</keyword>
<dbReference type="InterPro" id="IPR021116">
    <property type="entry name" value="Calcitonin/adrenomedullin"/>
</dbReference>
<proteinExistence type="inferred from homology"/>
<protein>
    <recommendedName>
        <fullName evidence="10">Adrenomedullin</fullName>
    </recommendedName>
</protein>
<feature type="disulfide bond" evidence="6">
    <location>
        <begin position="37"/>
        <end position="42"/>
    </location>
</feature>
<accession>A0A8C3H8I2</accession>
<evidence type="ECO:0000256" key="6">
    <source>
        <dbReference type="PIRSR" id="PIRSR621116-50"/>
    </source>
</evidence>
<keyword evidence="4" id="KW-0732">Signal</keyword>
<name>A0A8C3H8I2_CHRPI</name>
<feature type="region of interest" description="Disordered" evidence="7">
    <location>
        <begin position="1"/>
        <end position="24"/>
    </location>
</feature>
<reference evidence="8" key="2">
    <citation type="submission" date="2025-09" db="UniProtKB">
        <authorList>
            <consortium name="Ensembl"/>
        </authorList>
    </citation>
    <scope>IDENTIFICATION</scope>
</reference>
<dbReference type="Pfam" id="PF00214">
    <property type="entry name" value="Calc_CGRP_IAPP"/>
    <property type="match status" value="1"/>
</dbReference>
<dbReference type="InterPro" id="IPR051665">
    <property type="entry name" value="Adrenomedullin-reg_peptide"/>
</dbReference>
<dbReference type="GO" id="GO:0005576">
    <property type="term" value="C:extracellular region"/>
    <property type="evidence" value="ECO:0007669"/>
    <property type="project" value="UniProtKB-SubCell"/>
</dbReference>
<reference evidence="8" key="1">
    <citation type="submission" date="2025-08" db="UniProtKB">
        <authorList>
            <consortium name="Ensembl"/>
        </authorList>
    </citation>
    <scope>IDENTIFICATION</scope>
</reference>